<keyword evidence="4 8" id="KW-0317">Glutathione biosynthesis</keyword>
<keyword evidence="12" id="KW-1185">Reference proteome</keyword>
<evidence type="ECO:0000256" key="5">
    <source>
        <dbReference type="ARBA" id="ARBA00022741"/>
    </source>
</evidence>
<dbReference type="PANTHER" id="PTHR38761:SF1">
    <property type="entry name" value="GLUTAMATE--CYSTEINE LIGASE"/>
    <property type="match status" value="1"/>
</dbReference>
<comment type="caution">
    <text evidence="11">The sequence shown here is derived from an EMBL/GenBank/DDBJ whole genome shotgun (WGS) entry which is preliminary data.</text>
</comment>
<evidence type="ECO:0000259" key="10">
    <source>
        <dbReference type="Pfam" id="PF04262"/>
    </source>
</evidence>
<dbReference type="PANTHER" id="PTHR38761">
    <property type="entry name" value="GLUTAMATE--CYSTEINE LIGASE"/>
    <property type="match status" value="1"/>
</dbReference>
<dbReference type="InterPro" id="IPR006334">
    <property type="entry name" value="Glut_cys_ligase"/>
</dbReference>
<evidence type="ECO:0000313" key="12">
    <source>
        <dbReference type="Proteomes" id="UP001178148"/>
    </source>
</evidence>
<name>A0AA90NZG2_9GAMM</name>
<gene>
    <name evidence="8 11" type="primary">gshA</name>
    <name evidence="11" type="ORF">QS748_09190</name>
</gene>
<dbReference type="EC" id="6.3.2.2" evidence="8"/>
<organism evidence="11 12">
    <name type="scientific">Candidatus Endonucleibacter bathymodioli</name>
    <dbReference type="NCBI Taxonomy" id="539814"/>
    <lineage>
        <taxon>Bacteria</taxon>
        <taxon>Pseudomonadati</taxon>
        <taxon>Pseudomonadota</taxon>
        <taxon>Gammaproteobacteria</taxon>
        <taxon>Oceanospirillales</taxon>
        <taxon>Endozoicomonadaceae</taxon>
        <taxon>Candidatus Endonucleibacter</taxon>
    </lineage>
</organism>
<comment type="pathway">
    <text evidence="1 8 9">Sulfur metabolism; glutathione biosynthesis; glutathione from L-cysteine and L-glutamate: step 1/2.</text>
</comment>
<comment type="catalytic activity">
    <reaction evidence="7 8 9">
        <text>L-cysteine + L-glutamate + ATP = gamma-L-glutamyl-L-cysteine + ADP + phosphate + H(+)</text>
        <dbReference type="Rhea" id="RHEA:13285"/>
        <dbReference type="ChEBI" id="CHEBI:15378"/>
        <dbReference type="ChEBI" id="CHEBI:29985"/>
        <dbReference type="ChEBI" id="CHEBI:30616"/>
        <dbReference type="ChEBI" id="CHEBI:35235"/>
        <dbReference type="ChEBI" id="CHEBI:43474"/>
        <dbReference type="ChEBI" id="CHEBI:58173"/>
        <dbReference type="ChEBI" id="CHEBI:456216"/>
        <dbReference type="EC" id="6.3.2.2"/>
    </reaction>
</comment>
<dbReference type="GO" id="GO:0005829">
    <property type="term" value="C:cytosol"/>
    <property type="evidence" value="ECO:0007669"/>
    <property type="project" value="TreeGrafter"/>
</dbReference>
<evidence type="ECO:0000313" key="11">
    <source>
        <dbReference type="EMBL" id="MDP0589341.1"/>
    </source>
</evidence>
<dbReference type="EMBL" id="JASXSV010000013">
    <property type="protein sequence ID" value="MDP0589341.1"/>
    <property type="molecule type" value="Genomic_DNA"/>
</dbReference>
<dbReference type="Pfam" id="PF04262">
    <property type="entry name" value="Glu_cys_ligase"/>
    <property type="match status" value="1"/>
</dbReference>
<keyword evidence="3 8" id="KW-0436">Ligase</keyword>
<dbReference type="AlphaFoldDB" id="A0AA90NZG2"/>
<evidence type="ECO:0000256" key="6">
    <source>
        <dbReference type="ARBA" id="ARBA00022840"/>
    </source>
</evidence>
<dbReference type="GO" id="GO:0005524">
    <property type="term" value="F:ATP binding"/>
    <property type="evidence" value="ECO:0007669"/>
    <property type="project" value="UniProtKB-KW"/>
</dbReference>
<feature type="domain" description="Glutamate--cysteine ligase" evidence="10">
    <location>
        <begin position="12"/>
        <end position="372"/>
    </location>
</feature>
<evidence type="ECO:0000256" key="8">
    <source>
        <dbReference type="HAMAP-Rule" id="MF_00578"/>
    </source>
</evidence>
<protein>
    <recommendedName>
        <fullName evidence="8">Glutamate--cysteine ligase</fullName>
        <ecNumber evidence="8">6.3.2.2</ecNumber>
    </recommendedName>
    <alternativeName>
        <fullName evidence="8">Gamma-ECS</fullName>
        <shortName evidence="8">GCS</shortName>
    </alternativeName>
    <alternativeName>
        <fullName evidence="8">Gamma-glutamylcysteine synthetase</fullName>
    </alternativeName>
</protein>
<proteinExistence type="inferred from homology"/>
<evidence type="ECO:0000256" key="2">
    <source>
        <dbReference type="ARBA" id="ARBA00008772"/>
    </source>
</evidence>
<evidence type="ECO:0000256" key="3">
    <source>
        <dbReference type="ARBA" id="ARBA00022598"/>
    </source>
</evidence>
<evidence type="ECO:0000256" key="1">
    <source>
        <dbReference type="ARBA" id="ARBA00005006"/>
    </source>
</evidence>
<evidence type="ECO:0000256" key="7">
    <source>
        <dbReference type="ARBA" id="ARBA00048819"/>
    </source>
</evidence>
<dbReference type="GO" id="GO:0046872">
    <property type="term" value="F:metal ion binding"/>
    <property type="evidence" value="ECO:0007669"/>
    <property type="project" value="TreeGrafter"/>
</dbReference>
<dbReference type="Gene3D" id="3.30.590.20">
    <property type="match status" value="1"/>
</dbReference>
<dbReference type="InterPro" id="IPR007370">
    <property type="entry name" value="Glu_cys_ligase"/>
</dbReference>
<dbReference type="GO" id="GO:0006750">
    <property type="term" value="P:glutathione biosynthetic process"/>
    <property type="evidence" value="ECO:0007669"/>
    <property type="project" value="UniProtKB-UniRule"/>
</dbReference>
<keyword evidence="6 8" id="KW-0067">ATP-binding</keyword>
<dbReference type="GO" id="GO:0004357">
    <property type="term" value="F:glutamate-cysteine ligase activity"/>
    <property type="evidence" value="ECO:0007669"/>
    <property type="project" value="UniProtKB-UniRule"/>
</dbReference>
<dbReference type="SUPFAM" id="SSF55931">
    <property type="entry name" value="Glutamine synthetase/guanido kinase"/>
    <property type="match status" value="1"/>
</dbReference>
<dbReference type="HAMAP" id="MF_00578">
    <property type="entry name" value="Glu_cys_ligase"/>
    <property type="match status" value="1"/>
</dbReference>
<sequence>MLTALYKARLELLGLSENKHLLCSIRHGIEREGLRVSKKAELSLKSHPEVFGKALTHPYITTDFSEALLEYITPVCCGLDDLLAFLEDLHRFTVQNLGEELLWVGSMPCVLNKERQIPIAEYGKSNIGRMKTVYRKGLSHRYGAAMQTIAGLHYNFSLPTEFWALTGRETSQGYLDLIRNFRRYEWFLMYLFGASPVVSKSFFGDGAGGSGLEVFSTDTLYLPYATSLRMSDVGYINNTQSSLNICYNTLGEYVSSLWKAIRTPYGPYLKTGVKVDGEYLQLNANLLQIENEYYGTIRPKRNAGLGERPITTLSRGGVEYIEVRCLDMNPFEGMGISRSDVHFLDVFLVYCALEKSNFMMEKEARSVTSNFRKSVLEGRFPGLLLDRMGDSVLLSTWGRELLEVMEPIAALMNSAAGSSCYLDSLGVQKEKLVNVSKTPSAQLVTEMKKRNVSYTELMIYLSEKHHNRFKVNPLSTERYGYFLQVAEQSKRDQIAIEKADTLEFDDFLQSIL</sequence>
<accession>A0AA90NZG2</accession>
<evidence type="ECO:0000256" key="4">
    <source>
        <dbReference type="ARBA" id="ARBA00022684"/>
    </source>
</evidence>
<dbReference type="NCBIfam" id="TIGR01434">
    <property type="entry name" value="glu_cys_ligase"/>
    <property type="match status" value="1"/>
</dbReference>
<reference evidence="11 12" key="1">
    <citation type="journal article" date="2023" name="bioRxiv">
        <title>An intranuclear bacterial parasite of deep-sea mussels expresses apoptosis inhibitors acquired from its host.</title>
        <authorList>
            <person name="Gonzalez Porras M.A."/>
            <person name="Assie A."/>
            <person name="Tietjen M."/>
            <person name="Violette M."/>
            <person name="Kleiner M."/>
            <person name="Gruber-Vodicka H."/>
            <person name="Dubilier N."/>
            <person name="Leisch N."/>
        </authorList>
    </citation>
    <scope>NUCLEOTIDE SEQUENCE [LARGE SCALE GENOMIC DNA]</scope>
    <source>
        <strain evidence="11">IAP13</strain>
    </source>
</reference>
<dbReference type="Proteomes" id="UP001178148">
    <property type="component" value="Unassembled WGS sequence"/>
</dbReference>
<dbReference type="InterPro" id="IPR014746">
    <property type="entry name" value="Gln_synth/guanido_kin_cat_dom"/>
</dbReference>
<keyword evidence="5 8" id="KW-0547">Nucleotide-binding</keyword>
<comment type="similarity">
    <text evidence="2 8">Belongs to the glutamate--cysteine ligase type 1 family. Type 1 subfamily.</text>
</comment>
<evidence type="ECO:0000256" key="9">
    <source>
        <dbReference type="RuleBase" id="RU004391"/>
    </source>
</evidence>